<dbReference type="PANTHER" id="PTHR14146">
    <property type="entry name" value="EXOCYST COMPLEX COMPONENT 4"/>
    <property type="match status" value="1"/>
</dbReference>
<name>A0A8H3D5W4_9AGAM</name>
<sequence length="1269" mass="140875">MSRTPRTRSSRSRDRGSEDFSRSNGYPYDAPPLPVTRPLQPRPRVPSISGGYTSDRDRERLGTSPSGSRMHYETPSRASPAPSRPARSERRPINSIASDSFRQGHSPRPSMDDEVDPYGGMDAPPLAQPQFQEDHGEPRALGTVISAFQTAGYRRAVVPDKDRDRVIEQRDRIREREPGRAIKGRRGTIGEIDAVLDQMQEEWAFVIDPDFNPVSLALELLDESSVGRDLDSFRRTKAMLERALKGTVEKHYQAFAASLPHHNKLLSLLSDTQKHIAQTRACLTDARAALSHQRADLVQIWSRGQTIEEMLRILDEIERLKNIPDQLESLMSEKKLLQAALLLVRSQKTITNAEIMEIGALTDLRSYLSGQETALRDIMIEELHAHMYLKSFWCEARWAAYKPGQESLPDLHSSSPSNDELLAISPPNAMPRALAKYLTDLKMRPASNVSFSVPDDQRQSIVDPTTSRTHSRNPSLSAHPASVVDSTTTVKTPDNIESDSFLYMEMLLEALAVLGALGGALDAVNQRIGIEIFTLVEGVISDVHERAEFVRRGLEQSQPGAGNTGSGGGIYVFVGEGPGALRLAALEGAAKKADHEILRDMCWTLYSKLDAVVQGLRVVSEVSERIASRRDFKDTSGSNPGQLFPLANAWSSIRSEVRNLLHEHITDEGSGATAGRNPISSINEILRTGKFGRDKSKGAFHFADTDPKPVNRALRVHEEGVTQVLRSTVPGLITSLVGEASAGAQFTTGPDASEHRLLVRPDAFHVSVLFQPTLAFLERAAACLPDGVAEGVGETGGGSLFLDDFVVRVYLPQLEEKVSNLFHQAVGGLDAFQEDTHSGRISEQPLVKASMQLMALINSLCIMLQATPLHRENYARLILGVIIQFYQRCYERFLDLVSRSAFSGEISSIAATWAQRPEVAACLGELYSTPLHEISQRRTLCKQETRVELTFLANAIVEKDDLLPHVRDLTALGSLYRSLTWFITQLLGMKLTLDDAPAPVNDARASPKPPPSPKSPRQPPSSPFSPRIPLDVVQSSSMPSDSVRLPLSRAMAQRFDAIMKTYDQLAELTLSTIRIDVRCRVMHYLHTGIQSENYRTDQECREPDPFVQDLNANLVACDDAINGVLPEIERRRVRGLAIRIRGLVEHLLVSNSRLIRFANDFGIQKMLRNLSALRQNLKTITGLPEDSELSQAQAYYNLFNLGPTAMLERIRNNQVFGFEEYKSMLNLQCGMDQALADNVRLSGAPHQTSDREYNDYLIELHALAIDDWS</sequence>
<protein>
    <recommendedName>
        <fullName evidence="4">Exocyst complex component Sec8</fullName>
    </recommendedName>
</protein>
<dbReference type="GO" id="GO:0006904">
    <property type="term" value="P:vesicle docking involved in exocytosis"/>
    <property type="evidence" value="ECO:0007669"/>
    <property type="project" value="InterPro"/>
</dbReference>
<dbReference type="AlphaFoldDB" id="A0A8H3D5W4"/>
<feature type="compositionally biased region" description="Low complexity" evidence="5">
    <location>
        <begin position="75"/>
        <end position="85"/>
    </location>
</feature>
<keyword evidence="1 4" id="KW-0813">Transport</keyword>
<dbReference type="Pfam" id="PF20652">
    <property type="entry name" value="Sec8_C"/>
    <property type="match status" value="1"/>
</dbReference>
<dbReference type="PANTHER" id="PTHR14146:SF0">
    <property type="entry name" value="EXOCYST COMPLEX COMPONENT 4"/>
    <property type="match status" value="1"/>
</dbReference>
<evidence type="ECO:0000259" key="6">
    <source>
        <dbReference type="Pfam" id="PF04048"/>
    </source>
</evidence>
<evidence type="ECO:0000256" key="5">
    <source>
        <dbReference type="SAM" id="MobiDB-lite"/>
    </source>
</evidence>
<dbReference type="GO" id="GO:0006612">
    <property type="term" value="P:protein targeting to membrane"/>
    <property type="evidence" value="ECO:0007669"/>
    <property type="project" value="UniProtKB-UniRule"/>
</dbReference>
<keyword evidence="3 4" id="KW-0653">Protein transport</keyword>
<keyword evidence="2 4" id="KW-0268">Exocytosis</keyword>
<evidence type="ECO:0000313" key="9">
    <source>
        <dbReference type="Proteomes" id="UP000663850"/>
    </source>
</evidence>
<reference evidence="8" key="1">
    <citation type="submission" date="2021-01" db="EMBL/GenBank/DDBJ databases">
        <authorList>
            <person name="Kaushik A."/>
        </authorList>
    </citation>
    <scope>NUCLEOTIDE SEQUENCE</scope>
    <source>
        <strain evidence="8">Type strain: AG8-Rh-89/</strain>
    </source>
</reference>
<proteinExistence type="inferred from homology"/>
<dbReference type="GO" id="GO:0015031">
    <property type="term" value="P:protein transport"/>
    <property type="evidence" value="ECO:0007669"/>
    <property type="project" value="UniProtKB-KW"/>
</dbReference>
<evidence type="ECO:0000256" key="2">
    <source>
        <dbReference type="ARBA" id="ARBA00022483"/>
    </source>
</evidence>
<dbReference type="EMBL" id="CAJMWZ010005880">
    <property type="protein sequence ID" value="CAE6512154.1"/>
    <property type="molecule type" value="Genomic_DNA"/>
</dbReference>
<comment type="caution">
    <text evidence="8">The sequence shown here is derived from an EMBL/GenBank/DDBJ whole genome shotgun (WGS) entry which is preliminary data.</text>
</comment>
<feature type="region of interest" description="Disordered" evidence="5">
    <location>
        <begin position="1"/>
        <end position="135"/>
    </location>
</feature>
<dbReference type="InterPro" id="IPR039682">
    <property type="entry name" value="Sec8/EXOC4"/>
</dbReference>
<feature type="region of interest" description="Disordered" evidence="5">
    <location>
        <begin position="998"/>
        <end position="1042"/>
    </location>
</feature>
<evidence type="ECO:0000259" key="7">
    <source>
        <dbReference type="Pfam" id="PF20652"/>
    </source>
</evidence>
<dbReference type="InterPro" id="IPR007191">
    <property type="entry name" value="Sec8_exocyst_N"/>
</dbReference>
<accession>A0A8H3D5W4</accession>
<comment type="similarity">
    <text evidence="4">Belongs to the SEC8 family.</text>
</comment>
<dbReference type="Proteomes" id="UP000663850">
    <property type="component" value="Unassembled WGS sequence"/>
</dbReference>
<comment type="function">
    <text evidence="4">Component of the exocyst complex involved in the docking of exocytic vesicles with fusion sites on the plasma membrane.</text>
</comment>
<dbReference type="InterPro" id="IPR048630">
    <property type="entry name" value="Sec8_M"/>
</dbReference>
<feature type="compositionally biased region" description="Pro residues" evidence="5">
    <location>
        <begin position="1007"/>
        <end position="1023"/>
    </location>
</feature>
<evidence type="ECO:0000256" key="3">
    <source>
        <dbReference type="ARBA" id="ARBA00022927"/>
    </source>
</evidence>
<feature type="domain" description="Exocyst complex component Sec8 middle helical bundle" evidence="7">
    <location>
        <begin position="495"/>
        <end position="774"/>
    </location>
</feature>
<dbReference type="GO" id="GO:0006893">
    <property type="term" value="P:Golgi to plasma membrane transport"/>
    <property type="evidence" value="ECO:0007669"/>
    <property type="project" value="TreeGrafter"/>
</dbReference>
<gene>
    <name evidence="8" type="ORF">RDB_LOCUS107694</name>
</gene>
<feature type="region of interest" description="Disordered" evidence="5">
    <location>
        <begin position="449"/>
        <end position="490"/>
    </location>
</feature>
<evidence type="ECO:0000313" key="8">
    <source>
        <dbReference type="EMBL" id="CAE6512154.1"/>
    </source>
</evidence>
<feature type="compositionally biased region" description="Basic residues" evidence="5">
    <location>
        <begin position="1"/>
        <end position="10"/>
    </location>
</feature>
<feature type="compositionally biased region" description="Pro residues" evidence="5">
    <location>
        <begin position="29"/>
        <end position="44"/>
    </location>
</feature>
<feature type="domain" description="Exocyst complex component Sec8 N-terminal" evidence="6">
    <location>
        <begin position="192"/>
        <end position="329"/>
    </location>
</feature>
<organism evidence="8 9">
    <name type="scientific">Rhizoctonia solani</name>
    <dbReference type="NCBI Taxonomy" id="456999"/>
    <lineage>
        <taxon>Eukaryota</taxon>
        <taxon>Fungi</taxon>
        <taxon>Dikarya</taxon>
        <taxon>Basidiomycota</taxon>
        <taxon>Agaricomycotina</taxon>
        <taxon>Agaricomycetes</taxon>
        <taxon>Cantharellales</taxon>
        <taxon>Ceratobasidiaceae</taxon>
        <taxon>Rhizoctonia</taxon>
    </lineage>
</organism>
<feature type="compositionally biased region" description="Polar residues" evidence="5">
    <location>
        <begin position="459"/>
        <end position="476"/>
    </location>
</feature>
<dbReference type="Pfam" id="PF04048">
    <property type="entry name" value="Sec8_N"/>
    <property type="match status" value="1"/>
</dbReference>
<dbReference type="GO" id="GO:0090522">
    <property type="term" value="P:vesicle tethering involved in exocytosis"/>
    <property type="evidence" value="ECO:0007669"/>
    <property type="project" value="UniProtKB-UniRule"/>
</dbReference>
<dbReference type="GO" id="GO:0000145">
    <property type="term" value="C:exocyst"/>
    <property type="evidence" value="ECO:0007669"/>
    <property type="project" value="UniProtKB-UniRule"/>
</dbReference>
<feature type="compositionally biased region" description="Basic and acidic residues" evidence="5">
    <location>
        <begin position="11"/>
        <end position="21"/>
    </location>
</feature>
<evidence type="ECO:0000256" key="4">
    <source>
        <dbReference type="RuleBase" id="RU367079"/>
    </source>
</evidence>
<evidence type="ECO:0000256" key="1">
    <source>
        <dbReference type="ARBA" id="ARBA00022448"/>
    </source>
</evidence>